<evidence type="ECO:0000256" key="1">
    <source>
        <dbReference type="SAM" id="Phobius"/>
    </source>
</evidence>
<feature type="transmembrane region" description="Helical" evidence="1">
    <location>
        <begin position="401"/>
        <end position="422"/>
    </location>
</feature>
<reference evidence="2 3" key="1">
    <citation type="submission" date="2018-11" db="EMBL/GenBank/DDBJ databases">
        <title>Sequencing the genomes of 1000 actinobacteria strains.</title>
        <authorList>
            <person name="Klenk H.-P."/>
        </authorList>
    </citation>
    <scope>NUCLEOTIDE SEQUENCE [LARGE SCALE GENOMIC DNA]</scope>
    <source>
        <strain evidence="2 3">DSM 14012</strain>
    </source>
</reference>
<keyword evidence="1" id="KW-1133">Transmembrane helix</keyword>
<evidence type="ECO:0000313" key="2">
    <source>
        <dbReference type="EMBL" id="ROR81178.1"/>
    </source>
</evidence>
<evidence type="ECO:0000313" key="3">
    <source>
        <dbReference type="Proteomes" id="UP000266915"/>
    </source>
</evidence>
<keyword evidence="3" id="KW-1185">Reference proteome</keyword>
<protein>
    <submittedName>
        <fullName evidence="2">Uncharacterized membrane-anchored protein YjiN (DUF445 family)</fullName>
    </submittedName>
</protein>
<dbReference type="InterPro" id="IPR007383">
    <property type="entry name" value="DUF445"/>
</dbReference>
<comment type="caution">
    <text evidence="2">The sequence shown here is derived from an EMBL/GenBank/DDBJ whole genome shotgun (WGS) entry which is preliminary data.</text>
</comment>
<sequence>MTSSPTLELTAADADRARALRSMKRLATGLLLVMAVIFAVAFALEGRYPWLAYVRAAAEGGMVGALADWFAVTALFRHPLGIPIPHTAIIPKRKDEIGVSLGEFVETNFLSEEVVRQKLASVSVSEKLGGWLSEPANAERVTAEGSIAVRGLLETLSDDDVREVIEALASKHLIDPQWAPNIGRWVEHIVGVGAHHDAVDLLLDRTGEWLSTNPKAFERLVSSRLPTWVPSFVDRLVDDKLYREAVSFVQAVRADPDHQLRHALDGYLGELAEQLQHDDATITRFENAKHEVIDSPRVREVAGKTWTAAKSAFLEALDAPDSDLRVRIAGTIADFGRRLSTDRAFSTRVDTRVADALSYVVTRYRHDIASIITETVERWDARETTQKIELLVGRDLQFIRLNGTIVGALAGLAIFTVAQAVLRAF</sequence>
<accession>A0A3N2C0Z5</accession>
<keyword evidence="1" id="KW-0472">Membrane</keyword>
<dbReference type="GO" id="GO:0005886">
    <property type="term" value="C:plasma membrane"/>
    <property type="evidence" value="ECO:0007669"/>
    <property type="project" value="TreeGrafter"/>
</dbReference>
<dbReference type="RefSeq" id="WP_085510407.1">
    <property type="nucleotide sequence ID" value="NZ_FXAP01000001.1"/>
</dbReference>
<dbReference type="PANTHER" id="PTHR38442">
    <property type="entry name" value="INNER MEMBRANE PROTEIN-RELATED"/>
    <property type="match status" value="1"/>
</dbReference>
<dbReference type="PANTHER" id="PTHR38442:SF1">
    <property type="entry name" value="INNER MEMBRANE PROTEIN"/>
    <property type="match status" value="1"/>
</dbReference>
<dbReference type="Pfam" id="PF04286">
    <property type="entry name" value="DUF445"/>
    <property type="match status" value="1"/>
</dbReference>
<name>A0A3N2C0Z5_9MICO</name>
<keyword evidence="1" id="KW-0812">Transmembrane</keyword>
<dbReference type="AlphaFoldDB" id="A0A3N2C0Z5"/>
<gene>
    <name evidence="2" type="ORF">EDD42_1232</name>
</gene>
<proteinExistence type="predicted"/>
<organism evidence="2 3">
    <name type="scientific">Plantibacter flavus</name>
    <dbReference type="NCBI Taxonomy" id="150123"/>
    <lineage>
        <taxon>Bacteria</taxon>
        <taxon>Bacillati</taxon>
        <taxon>Actinomycetota</taxon>
        <taxon>Actinomycetes</taxon>
        <taxon>Micrococcales</taxon>
        <taxon>Microbacteriaceae</taxon>
        <taxon>Plantibacter</taxon>
    </lineage>
</organism>
<feature type="transmembrane region" description="Helical" evidence="1">
    <location>
        <begin position="26"/>
        <end position="44"/>
    </location>
</feature>
<dbReference type="Proteomes" id="UP000266915">
    <property type="component" value="Unassembled WGS sequence"/>
</dbReference>
<dbReference type="EMBL" id="RKHL01000001">
    <property type="protein sequence ID" value="ROR81178.1"/>
    <property type="molecule type" value="Genomic_DNA"/>
</dbReference>